<accession>A0A7W6JVP5</accession>
<dbReference type="RefSeq" id="WP_183999674.1">
    <property type="nucleotide sequence ID" value="NZ_JACIEH010000003.1"/>
</dbReference>
<sequence>MTSWTWHGGGLEAARRHYGGNDWIDLSTGINPHPWPGADTHSIDWQRLPERHDLAALEAAAAGYFGLDPRHVCAVPGTEIALRLVGGLIGGTARYVAPTYRTHGEMITGATPTALDEAGSGTLILANPNNPDGRTLPPARLFELLDARADRAWLLLDEAFADVDPALSLAGAIDDARRLVIFRSFGKFFGLAGVRLGFVLGPAPILDAVRAALGAWPVSAAAIAIGTAGYRDHKWIEAMRGQLYAEAAALNAVLAGAGHRPTGACPLFRLVEVPDGMALFEQLAAQAILTRPFAGQPRWLRIGLPGGDGLARLEAALAHG</sequence>
<dbReference type="GO" id="GO:0030170">
    <property type="term" value="F:pyridoxal phosphate binding"/>
    <property type="evidence" value="ECO:0007669"/>
    <property type="project" value="InterPro"/>
</dbReference>
<dbReference type="InterPro" id="IPR015424">
    <property type="entry name" value="PyrdxlP-dep_Trfase"/>
</dbReference>
<dbReference type="Gene3D" id="3.40.640.10">
    <property type="entry name" value="Type I PLP-dependent aspartate aminotransferase-like (Major domain)"/>
    <property type="match status" value="1"/>
</dbReference>
<keyword evidence="5" id="KW-1185">Reference proteome</keyword>
<proteinExistence type="predicted"/>
<dbReference type="SUPFAM" id="SSF53383">
    <property type="entry name" value="PLP-dependent transferases"/>
    <property type="match status" value="1"/>
</dbReference>
<dbReference type="Pfam" id="PF00155">
    <property type="entry name" value="Aminotran_1_2"/>
    <property type="match status" value="1"/>
</dbReference>
<keyword evidence="2" id="KW-0663">Pyridoxal phosphate</keyword>
<reference evidence="4 5" key="1">
    <citation type="submission" date="2020-08" db="EMBL/GenBank/DDBJ databases">
        <title>Genomic Encyclopedia of Type Strains, Phase IV (KMG-IV): sequencing the most valuable type-strain genomes for metagenomic binning, comparative biology and taxonomic classification.</title>
        <authorList>
            <person name="Goeker M."/>
        </authorList>
    </citation>
    <scope>NUCLEOTIDE SEQUENCE [LARGE SCALE GENOMIC DNA]</scope>
    <source>
        <strain evidence="4 5">DSM 101806</strain>
    </source>
</reference>
<dbReference type="CDD" id="cd00609">
    <property type="entry name" value="AAT_like"/>
    <property type="match status" value="1"/>
</dbReference>
<evidence type="ECO:0000313" key="5">
    <source>
        <dbReference type="Proteomes" id="UP000557392"/>
    </source>
</evidence>
<evidence type="ECO:0000313" key="4">
    <source>
        <dbReference type="EMBL" id="MBB4100375.1"/>
    </source>
</evidence>
<organism evidence="4 5">
    <name type="scientific">Sphingomonas kyeonggiensis</name>
    <dbReference type="NCBI Taxonomy" id="1268553"/>
    <lineage>
        <taxon>Bacteria</taxon>
        <taxon>Pseudomonadati</taxon>
        <taxon>Pseudomonadota</taxon>
        <taxon>Alphaproteobacteria</taxon>
        <taxon>Sphingomonadales</taxon>
        <taxon>Sphingomonadaceae</taxon>
        <taxon>Sphingomonas</taxon>
    </lineage>
</organism>
<evidence type="ECO:0000256" key="1">
    <source>
        <dbReference type="ARBA" id="ARBA00001933"/>
    </source>
</evidence>
<dbReference type="AlphaFoldDB" id="A0A7W6JVP5"/>
<evidence type="ECO:0000256" key="2">
    <source>
        <dbReference type="ARBA" id="ARBA00022898"/>
    </source>
</evidence>
<evidence type="ECO:0000259" key="3">
    <source>
        <dbReference type="Pfam" id="PF00155"/>
    </source>
</evidence>
<gene>
    <name evidence="4" type="ORF">GGR46_003947</name>
</gene>
<dbReference type="PANTHER" id="PTHR42885:SF1">
    <property type="entry name" value="THREONINE-PHOSPHATE DECARBOXYLASE"/>
    <property type="match status" value="1"/>
</dbReference>
<name>A0A7W6JVP5_9SPHN</name>
<dbReference type="EMBL" id="JACIEH010000003">
    <property type="protein sequence ID" value="MBB4100375.1"/>
    <property type="molecule type" value="Genomic_DNA"/>
</dbReference>
<dbReference type="PANTHER" id="PTHR42885">
    <property type="entry name" value="HISTIDINOL-PHOSPHATE AMINOTRANSFERASE-RELATED"/>
    <property type="match status" value="1"/>
</dbReference>
<feature type="domain" description="Aminotransferase class I/classII large" evidence="3">
    <location>
        <begin position="112"/>
        <end position="308"/>
    </location>
</feature>
<protein>
    <submittedName>
        <fullName evidence="4">Cobalamin biosynthetic protein CobC</fullName>
    </submittedName>
</protein>
<comment type="cofactor">
    <cofactor evidence="1">
        <name>pyridoxal 5'-phosphate</name>
        <dbReference type="ChEBI" id="CHEBI:597326"/>
    </cofactor>
</comment>
<dbReference type="Gene3D" id="3.90.1150.10">
    <property type="entry name" value="Aspartate Aminotransferase, domain 1"/>
    <property type="match status" value="1"/>
</dbReference>
<dbReference type="InterPro" id="IPR015422">
    <property type="entry name" value="PyrdxlP-dep_Trfase_small"/>
</dbReference>
<dbReference type="InterPro" id="IPR004839">
    <property type="entry name" value="Aminotransferase_I/II_large"/>
</dbReference>
<dbReference type="Proteomes" id="UP000557392">
    <property type="component" value="Unassembled WGS sequence"/>
</dbReference>
<comment type="caution">
    <text evidence="4">The sequence shown here is derived from an EMBL/GenBank/DDBJ whole genome shotgun (WGS) entry which is preliminary data.</text>
</comment>
<dbReference type="InterPro" id="IPR015421">
    <property type="entry name" value="PyrdxlP-dep_Trfase_major"/>
</dbReference>